<accession>I0IDR3</accession>
<name>I0IDR3_PHYMF</name>
<sequence length="37" mass="3909">MPLASSAASPCRGRAASPPHEEHDARTQADRKIAHDA</sequence>
<reference evidence="2 3" key="1">
    <citation type="submission" date="2012-02" db="EMBL/GenBank/DDBJ databases">
        <title>Complete genome sequence of Phycisphaera mikurensis NBRC 102666.</title>
        <authorList>
            <person name="Ankai A."/>
            <person name="Hosoyama A."/>
            <person name="Terui Y."/>
            <person name="Sekine M."/>
            <person name="Fukai R."/>
            <person name="Kato Y."/>
            <person name="Nakamura S."/>
            <person name="Yamada-Narita S."/>
            <person name="Kawakoshi A."/>
            <person name="Fukunaga Y."/>
            <person name="Yamazaki S."/>
            <person name="Fujita N."/>
        </authorList>
    </citation>
    <scope>NUCLEOTIDE SEQUENCE [LARGE SCALE GENOMIC DNA]</scope>
    <source>
        <strain evidence="3">NBRC 102666 / KCTC 22515 / FYK2301M01</strain>
    </source>
</reference>
<dbReference type="EMBL" id="AP012338">
    <property type="protein sequence ID" value="BAM03401.1"/>
    <property type="molecule type" value="Genomic_DNA"/>
</dbReference>
<dbReference type="AlphaFoldDB" id="I0IDR3"/>
<feature type="region of interest" description="Disordered" evidence="1">
    <location>
        <begin position="1"/>
        <end position="37"/>
    </location>
</feature>
<evidence type="ECO:0000313" key="2">
    <source>
        <dbReference type="EMBL" id="BAM03401.1"/>
    </source>
</evidence>
<dbReference type="Proteomes" id="UP000007881">
    <property type="component" value="Chromosome"/>
</dbReference>
<organism evidence="2 3">
    <name type="scientific">Phycisphaera mikurensis (strain NBRC 102666 / KCTC 22515 / FYK2301M01)</name>
    <dbReference type="NCBI Taxonomy" id="1142394"/>
    <lineage>
        <taxon>Bacteria</taxon>
        <taxon>Pseudomonadati</taxon>
        <taxon>Planctomycetota</taxon>
        <taxon>Phycisphaerae</taxon>
        <taxon>Phycisphaerales</taxon>
        <taxon>Phycisphaeraceae</taxon>
        <taxon>Phycisphaera</taxon>
    </lineage>
</organism>
<feature type="compositionally biased region" description="Basic and acidic residues" evidence="1">
    <location>
        <begin position="19"/>
        <end position="37"/>
    </location>
</feature>
<proteinExistence type="predicted"/>
<dbReference type="KEGG" id="phm:PSMK_12420"/>
<gene>
    <name evidence="2" type="ordered locus">PSMK_12420</name>
</gene>
<evidence type="ECO:0000256" key="1">
    <source>
        <dbReference type="SAM" id="MobiDB-lite"/>
    </source>
</evidence>
<protein>
    <submittedName>
        <fullName evidence="2">Uncharacterized protein</fullName>
    </submittedName>
</protein>
<keyword evidence="3" id="KW-1185">Reference proteome</keyword>
<dbReference type="HOGENOM" id="CLU_3347057_0_0_0"/>
<evidence type="ECO:0000313" key="3">
    <source>
        <dbReference type="Proteomes" id="UP000007881"/>
    </source>
</evidence>